<feature type="compositionally biased region" description="Basic and acidic residues" evidence="1">
    <location>
        <begin position="7"/>
        <end position="38"/>
    </location>
</feature>
<accession>A0AAW1IM99</accession>
<organism evidence="3 4">
    <name type="scientific">Saponaria officinalis</name>
    <name type="common">Common soapwort</name>
    <name type="synonym">Lychnis saponaria</name>
    <dbReference type="NCBI Taxonomy" id="3572"/>
    <lineage>
        <taxon>Eukaryota</taxon>
        <taxon>Viridiplantae</taxon>
        <taxon>Streptophyta</taxon>
        <taxon>Embryophyta</taxon>
        <taxon>Tracheophyta</taxon>
        <taxon>Spermatophyta</taxon>
        <taxon>Magnoliopsida</taxon>
        <taxon>eudicotyledons</taxon>
        <taxon>Gunneridae</taxon>
        <taxon>Pentapetalae</taxon>
        <taxon>Caryophyllales</taxon>
        <taxon>Caryophyllaceae</taxon>
        <taxon>Caryophylleae</taxon>
        <taxon>Saponaria</taxon>
    </lineage>
</organism>
<protein>
    <recommendedName>
        <fullName evidence="2">Retrovirus-related Pol polyprotein from transposon TNT 1-94-like beta-barrel domain-containing protein</fullName>
    </recommendedName>
</protein>
<feature type="domain" description="Retrovirus-related Pol polyprotein from transposon TNT 1-94-like beta-barrel" evidence="2">
    <location>
        <begin position="125"/>
        <end position="205"/>
    </location>
</feature>
<feature type="compositionally biased region" description="Gly residues" evidence="1">
    <location>
        <begin position="41"/>
        <end position="50"/>
    </location>
</feature>
<proteinExistence type="predicted"/>
<feature type="region of interest" description="Disordered" evidence="1">
    <location>
        <begin position="1"/>
        <end position="51"/>
    </location>
</feature>
<name>A0AAW1IM99_SAPOF</name>
<dbReference type="Proteomes" id="UP001443914">
    <property type="component" value="Unassembled WGS sequence"/>
</dbReference>
<keyword evidence="4" id="KW-1185">Reference proteome</keyword>
<evidence type="ECO:0000256" key="1">
    <source>
        <dbReference type="SAM" id="MobiDB-lite"/>
    </source>
</evidence>
<evidence type="ECO:0000259" key="2">
    <source>
        <dbReference type="Pfam" id="PF22936"/>
    </source>
</evidence>
<sequence length="226" mass="24970">MMSSLLAHEERGRKSSPKVEEKSFQVKAESSPKGKTEYSGKGNGRGGFRGGRGRCGGRGKGLFNEGRQNKCTIQCHYCKNYGHKEATCWIKQKDEGKANFVGKVEEESKLFMAHSSITSVADNIWFIDSGCSNHMSCSMSLFKDLNEELKSEVRLGDDKPIQVEGRGTVSIKTKQGDTKLIYDVNFVPSLAYSLLSVGQLVKSGCSVIFEDEGCTISDKKKWKLDS</sequence>
<gene>
    <name evidence="3" type="ORF">RND81_09G135100</name>
</gene>
<comment type="caution">
    <text evidence="3">The sequence shown here is derived from an EMBL/GenBank/DDBJ whole genome shotgun (WGS) entry which is preliminary data.</text>
</comment>
<evidence type="ECO:0000313" key="4">
    <source>
        <dbReference type="Proteomes" id="UP001443914"/>
    </source>
</evidence>
<dbReference type="AlphaFoldDB" id="A0AAW1IM99"/>
<evidence type="ECO:0000313" key="3">
    <source>
        <dbReference type="EMBL" id="KAK9690531.1"/>
    </source>
</evidence>
<dbReference type="Pfam" id="PF22936">
    <property type="entry name" value="Pol_BBD"/>
    <property type="match status" value="1"/>
</dbReference>
<dbReference type="InterPro" id="IPR054722">
    <property type="entry name" value="PolX-like_BBD"/>
</dbReference>
<dbReference type="EMBL" id="JBDFQZ010000009">
    <property type="protein sequence ID" value="KAK9690531.1"/>
    <property type="molecule type" value="Genomic_DNA"/>
</dbReference>
<reference evidence="3" key="1">
    <citation type="submission" date="2024-03" db="EMBL/GenBank/DDBJ databases">
        <title>WGS assembly of Saponaria officinalis var. Norfolk2.</title>
        <authorList>
            <person name="Jenkins J."/>
            <person name="Shu S."/>
            <person name="Grimwood J."/>
            <person name="Barry K."/>
            <person name="Goodstein D."/>
            <person name="Schmutz J."/>
            <person name="Leebens-Mack J."/>
            <person name="Osbourn A."/>
        </authorList>
    </citation>
    <scope>NUCLEOTIDE SEQUENCE [LARGE SCALE GENOMIC DNA]</scope>
    <source>
        <strain evidence="3">JIC</strain>
    </source>
</reference>